<evidence type="ECO:0000259" key="3">
    <source>
        <dbReference type="Pfam" id="PF13649"/>
    </source>
</evidence>
<keyword evidence="2" id="KW-0808">Transferase</keyword>
<dbReference type="EMBL" id="AHMO02000008">
    <property type="protein sequence ID" value="EQA44645.1"/>
    <property type="molecule type" value="Genomic_DNA"/>
</dbReference>
<dbReference type="OrthoDB" id="213472at2"/>
<dbReference type="STRING" id="1049789.LEP1GSC050_3888"/>
<evidence type="ECO:0000256" key="1">
    <source>
        <dbReference type="ARBA" id="ARBA00022603"/>
    </source>
</evidence>
<keyword evidence="1 4" id="KW-0489">Methyltransferase</keyword>
<dbReference type="GO" id="GO:0008168">
    <property type="term" value="F:methyltransferase activity"/>
    <property type="evidence" value="ECO:0007669"/>
    <property type="project" value="UniProtKB-KW"/>
</dbReference>
<dbReference type="SUPFAM" id="SSF53335">
    <property type="entry name" value="S-adenosyl-L-methionine-dependent methyltransferases"/>
    <property type="match status" value="1"/>
</dbReference>
<dbReference type="Proteomes" id="UP000015454">
    <property type="component" value="Unassembled WGS sequence"/>
</dbReference>
<proteinExistence type="predicted"/>
<accession>T0F0I1</accession>
<evidence type="ECO:0000256" key="2">
    <source>
        <dbReference type="ARBA" id="ARBA00022679"/>
    </source>
</evidence>
<dbReference type="InterPro" id="IPR029063">
    <property type="entry name" value="SAM-dependent_MTases_sf"/>
</dbReference>
<dbReference type="RefSeq" id="WP_010571977.1">
    <property type="nucleotide sequence ID" value="NZ_AHMO02000008.1"/>
</dbReference>
<evidence type="ECO:0000313" key="4">
    <source>
        <dbReference type="EMBL" id="EQA44645.1"/>
    </source>
</evidence>
<dbReference type="GO" id="GO:0032259">
    <property type="term" value="P:methylation"/>
    <property type="evidence" value="ECO:0007669"/>
    <property type="project" value="UniProtKB-KW"/>
</dbReference>
<feature type="domain" description="Methyltransferase" evidence="3">
    <location>
        <begin position="47"/>
        <end position="139"/>
    </location>
</feature>
<keyword evidence="5" id="KW-1185">Reference proteome</keyword>
<comment type="caution">
    <text evidence="4">The sequence shown here is derived from an EMBL/GenBank/DDBJ whole genome shotgun (WGS) entry which is preliminary data.</text>
</comment>
<organism evidence="4 5">
    <name type="scientific">Leptospira broomii serovar Hurstbridge str. 5399</name>
    <dbReference type="NCBI Taxonomy" id="1049789"/>
    <lineage>
        <taxon>Bacteria</taxon>
        <taxon>Pseudomonadati</taxon>
        <taxon>Spirochaetota</taxon>
        <taxon>Spirochaetia</taxon>
        <taxon>Leptospirales</taxon>
        <taxon>Leptospiraceae</taxon>
        <taxon>Leptospira</taxon>
    </lineage>
</organism>
<dbReference type="Pfam" id="PF13649">
    <property type="entry name" value="Methyltransf_25"/>
    <property type="match status" value="1"/>
</dbReference>
<dbReference type="PANTHER" id="PTHR43861">
    <property type="entry name" value="TRANS-ACONITATE 2-METHYLTRANSFERASE-RELATED"/>
    <property type="match status" value="1"/>
</dbReference>
<dbReference type="AlphaFoldDB" id="T0F0I1"/>
<protein>
    <submittedName>
        <fullName evidence="4">Methyltransferase domain protein</fullName>
    </submittedName>
</protein>
<dbReference type="CDD" id="cd02440">
    <property type="entry name" value="AdoMet_MTases"/>
    <property type="match status" value="1"/>
</dbReference>
<dbReference type="InterPro" id="IPR041698">
    <property type="entry name" value="Methyltransf_25"/>
</dbReference>
<sequence>MEYVESFERERAKAYDERIVRMIPFYDEVKELVATLLLEFVKENSKILCAGCGTGADFQKLLEVAPDRYSITGVDPSPEMISQAKVKYPSLHLECCTVQNLPINISYSGATLLFVLHFLSDDGTKLSLLQEIAKRLTPGSLFVLFDLYDPIPHNGDFIFRTVESYLKNFKEWKSSELKLYMKRVKQLPRISGPRYQELLHEAGFSNAQQVFQVMHVCGWVAFKS</sequence>
<name>T0F0I1_9LEPT</name>
<gene>
    <name evidence="4" type="ORF">LEP1GSC050_3888</name>
</gene>
<reference evidence="4" key="1">
    <citation type="submission" date="2013-05" db="EMBL/GenBank/DDBJ databases">
        <authorList>
            <person name="Harkins D.M."/>
            <person name="Durkin A.S."/>
            <person name="Brinkac L.M."/>
            <person name="Haft D.H."/>
            <person name="Selengut J.D."/>
            <person name="Sanka R."/>
            <person name="DePew J."/>
            <person name="Purushe J."/>
            <person name="Hartskeerl R.A."/>
            <person name="Ahmed A."/>
            <person name="van der Linden H."/>
            <person name="Goris M.G.A."/>
            <person name="Vinetz J.M."/>
            <person name="Sutton G.G."/>
            <person name="Nierman W.C."/>
            <person name="Fouts D.E."/>
        </authorList>
    </citation>
    <scope>NUCLEOTIDE SEQUENCE [LARGE SCALE GENOMIC DNA]</scope>
    <source>
        <strain evidence="4">5399</strain>
    </source>
</reference>
<dbReference type="PANTHER" id="PTHR43861:SF1">
    <property type="entry name" value="TRANS-ACONITATE 2-METHYLTRANSFERASE"/>
    <property type="match status" value="1"/>
</dbReference>
<evidence type="ECO:0000313" key="5">
    <source>
        <dbReference type="Proteomes" id="UP000015454"/>
    </source>
</evidence>
<dbReference type="Gene3D" id="3.40.50.150">
    <property type="entry name" value="Vaccinia Virus protein VP39"/>
    <property type="match status" value="1"/>
</dbReference>